<sequence>ASTTNCPDFYEYNNSTNLLNVIFTPGSLITGVDNQYNISGTVDIEVDDAELSFNQAYYSEEHSVWVLGGIVDTTILYNIAGCPIFPGTIINANKSLQFPTIAEGIF</sequence>
<evidence type="ECO:0000313" key="1">
    <source>
        <dbReference type="EMBL" id="CAG8761144.1"/>
    </source>
</evidence>
<gene>
    <name evidence="1" type="ORF">RPERSI_LOCUS15243</name>
</gene>
<comment type="caution">
    <text evidence="1">The sequence shown here is derived from an EMBL/GenBank/DDBJ whole genome shotgun (WGS) entry which is preliminary data.</text>
</comment>
<protein>
    <submittedName>
        <fullName evidence="1">33204_t:CDS:1</fullName>
    </submittedName>
</protein>
<name>A0ACA9QPQ9_9GLOM</name>
<reference evidence="1" key="1">
    <citation type="submission" date="2021-06" db="EMBL/GenBank/DDBJ databases">
        <authorList>
            <person name="Kallberg Y."/>
            <person name="Tangrot J."/>
            <person name="Rosling A."/>
        </authorList>
    </citation>
    <scope>NUCLEOTIDE SEQUENCE</scope>
    <source>
        <strain evidence="1">MA461A</strain>
    </source>
</reference>
<keyword evidence="2" id="KW-1185">Reference proteome</keyword>
<evidence type="ECO:0000313" key="2">
    <source>
        <dbReference type="Proteomes" id="UP000789920"/>
    </source>
</evidence>
<feature type="non-terminal residue" evidence="1">
    <location>
        <position position="1"/>
    </location>
</feature>
<dbReference type="Proteomes" id="UP000789920">
    <property type="component" value="Unassembled WGS sequence"/>
</dbReference>
<organism evidence="1 2">
    <name type="scientific">Racocetra persica</name>
    <dbReference type="NCBI Taxonomy" id="160502"/>
    <lineage>
        <taxon>Eukaryota</taxon>
        <taxon>Fungi</taxon>
        <taxon>Fungi incertae sedis</taxon>
        <taxon>Mucoromycota</taxon>
        <taxon>Glomeromycotina</taxon>
        <taxon>Glomeromycetes</taxon>
        <taxon>Diversisporales</taxon>
        <taxon>Gigasporaceae</taxon>
        <taxon>Racocetra</taxon>
    </lineage>
</organism>
<proteinExistence type="predicted"/>
<dbReference type="EMBL" id="CAJVQC010036362">
    <property type="protein sequence ID" value="CAG8761144.1"/>
    <property type="molecule type" value="Genomic_DNA"/>
</dbReference>
<accession>A0ACA9QPQ9</accession>